<keyword evidence="3" id="KW-1185">Reference proteome</keyword>
<dbReference type="SUPFAM" id="SSF52540">
    <property type="entry name" value="P-loop containing nucleoside triphosphate hydrolases"/>
    <property type="match status" value="1"/>
</dbReference>
<reference evidence="2 3" key="1">
    <citation type="submission" date="2023-03" db="EMBL/GenBank/DDBJ databases">
        <title>High-quality genome of Scylla paramamosain provides insights in environmental adaptation.</title>
        <authorList>
            <person name="Zhang L."/>
        </authorList>
    </citation>
    <scope>NUCLEOTIDE SEQUENCE [LARGE SCALE GENOMIC DNA]</scope>
    <source>
        <strain evidence="2">LZ_2023a</strain>
        <tissue evidence="2">Muscle</tissue>
    </source>
</reference>
<protein>
    <recommendedName>
        <fullName evidence="1">NACHT domain-containing protein</fullName>
    </recommendedName>
</protein>
<sequence>MSTFRNIITPQDITILKLFKITKTEFREALHLVFKWGCKKKDDESIKDYLTNKERGKSMTMTVFRNMFDKEMRKRIEEDHTGVTYDVSLLFACIKWGCDDLKWGEKPAGNDTVESLCTTAKNLRNKLAHDPFDKCDVKAMDDLCDQFKKIPEKLLTLAKDKYKPAHDVDQEIKKINEHMDNIMKTTIGDPYDLQKQLLKLRKEQVNTINEQGKSELSKLYEDISKIDPASFVTGKERLNIKNVFTKLDVSCANEKEIYDLEYNELLEVKTESGGEPSVIILEGDAGAGKTTLTKLILSDWVGEKSIFRGLRDYDLVLHAEGKKQSISSYLGLIQYLIPTASYKFDDDDLIRSVLKLKVLLVMDGFDELNEGSEKLIRELSEKHIQKSSGKLHLLITTRPSKHSDLLHIVNHHPKVQTKLRGIPFDKRIEFVEKLHNEMISEKQSNQETSKLIDFMKHSRSQLGEHYRLPLNLTLLTYLWAADPGKINPKTTATGLYIAFHELIQSRLLKRLQDCKGVVALPKDKCEEGIREFLQEYYSVCLDTLSSGSMQLSDLSTKALDSKCTELKLPFNDMSEAFLVVDKVWTSKGFTSYLTVHHKSILEFYAANRFMTYINKENDASSDKAKIMYLLKKLTVPEEERKEIFNIINKYSDEDTKSLKRLCQKLLKTHEDLTKYDNMFLYLTGLLTHQGSEKLQEYSAELVEEMKVAGFQGTRWLDFLVEAECNEELASLLARFFSGSLEVCDGHTRAALVLFKYLDISTPVRIILENEVSYIPYLDDMLVSLSKRNCEVELSFQHQWRYKESGFSDYHLNSLLGGKDENQKCNVSRFTGNLMTLSHLPKSVKNLCITFGTTEQAQQILKELPELVKRNHIRRLGMYS</sequence>
<name>A0AAW0UTE1_SCYPA</name>
<feature type="domain" description="NACHT" evidence="1">
    <location>
        <begin position="277"/>
        <end position="400"/>
    </location>
</feature>
<organism evidence="2 3">
    <name type="scientific">Scylla paramamosain</name>
    <name type="common">Mud crab</name>
    <dbReference type="NCBI Taxonomy" id="85552"/>
    <lineage>
        <taxon>Eukaryota</taxon>
        <taxon>Metazoa</taxon>
        <taxon>Ecdysozoa</taxon>
        <taxon>Arthropoda</taxon>
        <taxon>Crustacea</taxon>
        <taxon>Multicrustacea</taxon>
        <taxon>Malacostraca</taxon>
        <taxon>Eumalacostraca</taxon>
        <taxon>Eucarida</taxon>
        <taxon>Decapoda</taxon>
        <taxon>Pleocyemata</taxon>
        <taxon>Brachyura</taxon>
        <taxon>Eubrachyura</taxon>
        <taxon>Portunoidea</taxon>
        <taxon>Portunidae</taxon>
        <taxon>Portuninae</taxon>
        <taxon>Scylla</taxon>
    </lineage>
</organism>
<dbReference type="EMBL" id="JARAKH010000007">
    <property type="protein sequence ID" value="KAK8402473.1"/>
    <property type="molecule type" value="Genomic_DNA"/>
</dbReference>
<dbReference type="AlphaFoldDB" id="A0AAW0UTE1"/>
<gene>
    <name evidence="2" type="ORF">O3P69_000707</name>
</gene>
<evidence type="ECO:0000259" key="1">
    <source>
        <dbReference type="PROSITE" id="PS50837"/>
    </source>
</evidence>
<dbReference type="Gene3D" id="3.40.50.300">
    <property type="entry name" value="P-loop containing nucleotide triphosphate hydrolases"/>
    <property type="match status" value="1"/>
</dbReference>
<accession>A0AAW0UTE1</accession>
<comment type="caution">
    <text evidence="2">The sequence shown here is derived from an EMBL/GenBank/DDBJ whole genome shotgun (WGS) entry which is preliminary data.</text>
</comment>
<dbReference type="PANTHER" id="PTHR46312:SF2">
    <property type="entry name" value="NUCLEOTIDE-BINDING OLIGOMERIZATION DOMAIN-CONTAINING PROTEIN 2-LIKE"/>
    <property type="match status" value="1"/>
</dbReference>
<proteinExistence type="predicted"/>
<evidence type="ECO:0000313" key="3">
    <source>
        <dbReference type="Proteomes" id="UP001487740"/>
    </source>
</evidence>
<evidence type="ECO:0000313" key="2">
    <source>
        <dbReference type="EMBL" id="KAK8402473.1"/>
    </source>
</evidence>
<dbReference type="InterPro" id="IPR007111">
    <property type="entry name" value="NACHT_NTPase"/>
</dbReference>
<dbReference type="PROSITE" id="PS50837">
    <property type="entry name" value="NACHT"/>
    <property type="match status" value="1"/>
</dbReference>
<dbReference type="InterPro" id="IPR027417">
    <property type="entry name" value="P-loop_NTPase"/>
</dbReference>
<dbReference type="Pfam" id="PF05729">
    <property type="entry name" value="NACHT"/>
    <property type="match status" value="1"/>
</dbReference>
<dbReference type="Proteomes" id="UP001487740">
    <property type="component" value="Unassembled WGS sequence"/>
</dbReference>
<dbReference type="PANTHER" id="PTHR46312">
    <property type="entry name" value="NACHT DOMAIN-CONTAINING PROTEIN"/>
    <property type="match status" value="1"/>
</dbReference>